<dbReference type="RefSeq" id="WP_004562642.1">
    <property type="nucleotide sequence ID" value="NZ_AOUO01000769.1"/>
</dbReference>
<dbReference type="Pfam" id="PF13578">
    <property type="entry name" value="Methyltransf_24"/>
    <property type="match status" value="1"/>
</dbReference>
<accession>R1H354</accession>
<dbReference type="PANTHER" id="PTHR40036:SF1">
    <property type="entry name" value="MACROCIN O-METHYLTRANSFERASE"/>
    <property type="match status" value="1"/>
</dbReference>
<sequence length="255" mass="28957">MSQHKNPGILPHESPVEKEVRERLTKLLTETPMPPVYLIDNLPVYLRRHQLADLLTMDALYRELVDLPGVIMEFGVLHGRHLATLAALRGIHEPYNSFRRIIGFDTFTGFPDLNEIDEVSPSAAVGRFAVPEDEVDHLREVLAAHEAGDPVSHVQRTFVVQGDVRETVPQYLAENPETVIGMAFFDLDLYEPTRDVFEAIRPHLTKGSILAFDELGHPRWPGVTKALRETLGLENLKLRQLPHREQPVIYAKWGE</sequence>
<keyword evidence="1" id="KW-0808">Transferase</keyword>
<proteinExistence type="predicted"/>
<keyword evidence="2" id="KW-1185">Reference proteome</keyword>
<dbReference type="SUPFAM" id="SSF53335">
    <property type="entry name" value="S-adenosyl-L-methionine-dependent methyltransferases"/>
    <property type="match status" value="1"/>
</dbReference>
<dbReference type="EMBL" id="AOUO01000769">
    <property type="protein sequence ID" value="EOD58075.1"/>
    <property type="molecule type" value="Genomic_DNA"/>
</dbReference>
<gene>
    <name evidence="1" type="ORF">H480_43850</name>
</gene>
<comment type="caution">
    <text evidence="1">The sequence shown here is derived from an EMBL/GenBank/DDBJ whole genome shotgun (WGS) entry which is preliminary data.</text>
</comment>
<reference evidence="1 2" key="1">
    <citation type="submission" date="2013-02" db="EMBL/GenBank/DDBJ databases">
        <title>Draft genome sequence of Amycolatopsis vancoresmycina strain DSM 44592T.</title>
        <authorList>
            <person name="Kumar S."/>
            <person name="Kaur N."/>
            <person name="Kaur C."/>
            <person name="Raghava G.P.S."/>
            <person name="Mayilraj S."/>
        </authorList>
    </citation>
    <scope>NUCLEOTIDE SEQUENCE [LARGE SCALE GENOMIC DNA]</scope>
    <source>
        <strain evidence="1 2">DSM 44592</strain>
    </source>
</reference>
<dbReference type="OrthoDB" id="7056009at2"/>
<dbReference type="InterPro" id="IPR029063">
    <property type="entry name" value="SAM-dependent_MTases_sf"/>
</dbReference>
<dbReference type="eggNOG" id="COG4122">
    <property type="taxonomic scope" value="Bacteria"/>
</dbReference>
<evidence type="ECO:0000313" key="2">
    <source>
        <dbReference type="Proteomes" id="UP000014139"/>
    </source>
</evidence>
<protein>
    <submittedName>
        <fullName evidence="1">Putative NDP-hexose 3-O-methyltransferase</fullName>
    </submittedName>
</protein>
<dbReference type="GO" id="GO:0032259">
    <property type="term" value="P:methylation"/>
    <property type="evidence" value="ECO:0007669"/>
    <property type="project" value="UniProtKB-KW"/>
</dbReference>
<dbReference type="Gene3D" id="3.40.50.150">
    <property type="entry name" value="Vaccinia Virus protein VP39"/>
    <property type="match status" value="1"/>
</dbReference>
<name>R1H354_9PSEU</name>
<dbReference type="AlphaFoldDB" id="R1H354"/>
<keyword evidence="1" id="KW-0489">Methyltransferase</keyword>
<dbReference type="PANTHER" id="PTHR40036">
    <property type="entry name" value="MACROCIN O-METHYLTRANSFERASE"/>
    <property type="match status" value="1"/>
</dbReference>
<dbReference type="GO" id="GO:0008168">
    <property type="term" value="F:methyltransferase activity"/>
    <property type="evidence" value="ECO:0007669"/>
    <property type="project" value="UniProtKB-KW"/>
</dbReference>
<dbReference type="Proteomes" id="UP000014139">
    <property type="component" value="Unassembled WGS sequence"/>
</dbReference>
<dbReference type="InterPro" id="IPR008884">
    <property type="entry name" value="TylF_MeTrfase"/>
</dbReference>
<organism evidence="1 2">
    <name type="scientific">Amycolatopsis vancoresmycina DSM 44592</name>
    <dbReference type="NCBI Taxonomy" id="1292037"/>
    <lineage>
        <taxon>Bacteria</taxon>
        <taxon>Bacillati</taxon>
        <taxon>Actinomycetota</taxon>
        <taxon>Actinomycetes</taxon>
        <taxon>Pseudonocardiales</taxon>
        <taxon>Pseudonocardiaceae</taxon>
        <taxon>Amycolatopsis</taxon>
    </lineage>
</organism>
<dbReference type="PATRIC" id="fig|1292037.4.peg.8216"/>
<evidence type="ECO:0000313" key="1">
    <source>
        <dbReference type="EMBL" id="EOD58075.1"/>
    </source>
</evidence>